<dbReference type="Proteomes" id="UP000615446">
    <property type="component" value="Unassembled WGS sequence"/>
</dbReference>
<reference evidence="3 5" key="1">
    <citation type="submission" date="2017-11" db="EMBL/GenBank/DDBJ databases">
        <title>The genome of Rhizophagus clarus HR1 reveals common genetic basis of auxotrophy among arbuscular mycorrhizal fungi.</title>
        <authorList>
            <person name="Kobayashi Y."/>
        </authorList>
    </citation>
    <scope>NUCLEOTIDE SEQUENCE [LARGE SCALE GENOMIC DNA]</scope>
    <source>
        <strain evidence="3 5">HR1</strain>
    </source>
</reference>
<protein>
    <submittedName>
        <fullName evidence="3">Uncharacterized protein</fullName>
    </submittedName>
</protein>
<feature type="compositionally biased region" description="Basic and acidic residues" evidence="1">
    <location>
        <begin position="229"/>
        <end position="244"/>
    </location>
</feature>
<dbReference type="EMBL" id="BEXD01003168">
    <property type="protein sequence ID" value="GBC00407.1"/>
    <property type="molecule type" value="Genomic_DNA"/>
</dbReference>
<feature type="compositionally biased region" description="Low complexity" evidence="1">
    <location>
        <begin position="100"/>
        <end position="117"/>
    </location>
</feature>
<evidence type="ECO:0000313" key="4">
    <source>
        <dbReference type="EMBL" id="GES74269.1"/>
    </source>
</evidence>
<feature type="compositionally biased region" description="Polar residues" evidence="1">
    <location>
        <begin position="247"/>
        <end position="262"/>
    </location>
</feature>
<proteinExistence type="predicted"/>
<gene>
    <name evidence="4" type="ORF">RCL2_000176200</name>
    <name evidence="3" type="ORF">RclHR1_03850005</name>
</gene>
<feature type="region of interest" description="Disordered" evidence="1">
    <location>
        <begin position="207"/>
        <end position="262"/>
    </location>
</feature>
<evidence type="ECO:0000313" key="3">
    <source>
        <dbReference type="EMBL" id="GBC00407.1"/>
    </source>
</evidence>
<dbReference type="OrthoDB" id="2404366at2759"/>
<feature type="transmembrane region" description="Helical" evidence="2">
    <location>
        <begin position="12"/>
        <end position="37"/>
    </location>
</feature>
<keyword evidence="2" id="KW-1133">Transmembrane helix</keyword>
<reference evidence="4" key="2">
    <citation type="submission" date="2019-10" db="EMBL/GenBank/DDBJ databases">
        <title>Conservation and host-specific expression of non-tandemly repeated heterogenous ribosome RNA gene in arbuscular mycorrhizal fungi.</title>
        <authorList>
            <person name="Maeda T."/>
            <person name="Kobayashi Y."/>
            <person name="Nakagawa T."/>
            <person name="Ezawa T."/>
            <person name="Yamaguchi K."/>
            <person name="Bino T."/>
            <person name="Nishimoto Y."/>
            <person name="Shigenobu S."/>
            <person name="Kawaguchi M."/>
        </authorList>
    </citation>
    <scope>NUCLEOTIDE SEQUENCE</scope>
    <source>
        <strain evidence="4">HR1</strain>
    </source>
</reference>
<keyword evidence="2" id="KW-0812">Transmembrane</keyword>
<dbReference type="AlphaFoldDB" id="A0A2Z6S7R8"/>
<feature type="region of interest" description="Disordered" evidence="1">
    <location>
        <begin position="100"/>
        <end position="120"/>
    </location>
</feature>
<keyword evidence="2" id="KW-0472">Membrane</keyword>
<comment type="caution">
    <text evidence="3">The sequence shown here is derived from an EMBL/GenBank/DDBJ whole genome shotgun (WGS) entry which is preliminary data.</text>
</comment>
<evidence type="ECO:0000313" key="5">
    <source>
        <dbReference type="Proteomes" id="UP000247702"/>
    </source>
</evidence>
<name>A0A2Z6S7R8_9GLOM</name>
<accession>A0A2Z6S7R8</accession>
<keyword evidence="5" id="KW-1185">Reference proteome</keyword>
<dbReference type="Proteomes" id="UP000247702">
    <property type="component" value="Unassembled WGS sequence"/>
</dbReference>
<sequence length="365" mass="41128">MIPSNKNNTTPAIYVDIIIGIVVIFIGAIIYIGRLLFKKRRRKRKNHVLEQPIIELEEIDIKPSPKKTAADHLEELKEATQKVLQPLRKSASFSSPKESLSLNLSNLSSGRSSTSSSRTKFDNNKTFLFKPFKVPLPPPPTPIRNDDIKAEPLRLSLLNLLLTKDSEDDISPIPSSSLVDSPKKISKSQPSLLLLPETHSKKNLKTALSQSDLNHPPKSNYLRTTLSHSDLKRPPESHLKKDILSSRLDSASPPKTVSSRIKPSMSTIPQLDLTIPSETHLTRTRLKSESKVHSKKSNRYTYSHDKETNDYTNFQPIQNIKPFRNTMSSTDKTGELTLSPMYNIMKPVLKKESQDDEIILDATLE</sequence>
<evidence type="ECO:0000256" key="2">
    <source>
        <dbReference type="SAM" id="Phobius"/>
    </source>
</evidence>
<organism evidence="3 5">
    <name type="scientific">Rhizophagus clarus</name>
    <dbReference type="NCBI Taxonomy" id="94130"/>
    <lineage>
        <taxon>Eukaryota</taxon>
        <taxon>Fungi</taxon>
        <taxon>Fungi incertae sedis</taxon>
        <taxon>Mucoromycota</taxon>
        <taxon>Glomeromycotina</taxon>
        <taxon>Glomeromycetes</taxon>
        <taxon>Glomerales</taxon>
        <taxon>Glomeraceae</taxon>
        <taxon>Rhizophagus</taxon>
    </lineage>
</organism>
<dbReference type="EMBL" id="BLAL01000011">
    <property type="protein sequence ID" value="GES74269.1"/>
    <property type="molecule type" value="Genomic_DNA"/>
</dbReference>
<evidence type="ECO:0000256" key="1">
    <source>
        <dbReference type="SAM" id="MobiDB-lite"/>
    </source>
</evidence>